<reference evidence="15 16" key="1">
    <citation type="submission" date="2022-05" db="EMBL/GenBank/DDBJ databases">
        <title>Description of the Bartonella bilalgolemii sp. nov. Isolated from Apodemus uralensis (Pallas 1811).</title>
        <authorList>
            <person name="Zgheib R."/>
            <person name="Celebi B."/>
        </authorList>
    </citation>
    <scope>NUCLEOTIDE SEQUENCE [LARGE SCALE GENOMIC DNA]</scope>
    <source>
        <strain evidence="15 16">G70</strain>
    </source>
</reference>
<dbReference type="SUPFAM" id="SSF56601">
    <property type="entry name" value="beta-lactamase/transpeptidase-like"/>
    <property type="match status" value="1"/>
</dbReference>
<evidence type="ECO:0000313" key="16">
    <source>
        <dbReference type="Proteomes" id="UP001523003"/>
    </source>
</evidence>
<evidence type="ECO:0000256" key="12">
    <source>
        <dbReference type="ARBA" id="ARBA00034000"/>
    </source>
</evidence>
<keyword evidence="10" id="KW-0573">Peptidoglycan synthesis</keyword>
<comment type="caution">
    <text evidence="15">The sequence shown here is derived from an EMBL/GenBank/DDBJ whole genome shotgun (WGS) entry which is preliminary data.</text>
</comment>
<dbReference type="Pfam" id="PF00768">
    <property type="entry name" value="Peptidase_S11"/>
    <property type="match status" value="1"/>
</dbReference>
<evidence type="ECO:0000256" key="11">
    <source>
        <dbReference type="ARBA" id="ARBA00023316"/>
    </source>
</evidence>
<keyword evidence="9" id="KW-0133">Cell shape</keyword>
<protein>
    <recommendedName>
        <fullName evidence="4">serine-type D-Ala-D-Ala carboxypeptidase</fullName>
        <ecNumber evidence="4">3.4.16.4</ecNumber>
    </recommendedName>
</protein>
<comment type="function">
    <text evidence="1">Removes C-terminal D-alanyl residues from sugar-peptide cell wall precursors.</text>
</comment>
<evidence type="ECO:0000256" key="8">
    <source>
        <dbReference type="ARBA" id="ARBA00022801"/>
    </source>
</evidence>
<evidence type="ECO:0000256" key="2">
    <source>
        <dbReference type="ARBA" id="ARBA00004752"/>
    </source>
</evidence>
<dbReference type="RefSeq" id="WP_249676881.1">
    <property type="nucleotide sequence ID" value="NZ_JAMCOF010000006.1"/>
</dbReference>
<name>A0ABT0P8V0_9HYPH</name>
<keyword evidence="7" id="KW-0732">Signal</keyword>
<dbReference type="InterPro" id="IPR018044">
    <property type="entry name" value="Peptidase_S11"/>
</dbReference>
<dbReference type="PANTHER" id="PTHR21581">
    <property type="entry name" value="D-ALANYL-D-ALANINE CARBOXYPEPTIDASE"/>
    <property type="match status" value="1"/>
</dbReference>
<evidence type="ECO:0000256" key="9">
    <source>
        <dbReference type="ARBA" id="ARBA00022960"/>
    </source>
</evidence>
<evidence type="ECO:0000256" key="10">
    <source>
        <dbReference type="ARBA" id="ARBA00022984"/>
    </source>
</evidence>
<evidence type="ECO:0000256" key="13">
    <source>
        <dbReference type="RuleBase" id="RU004016"/>
    </source>
</evidence>
<keyword evidence="5 15" id="KW-0121">Carboxypeptidase</keyword>
<dbReference type="SUPFAM" id="SSF69189">
    <property type="entry name" value="Penicillin-binding protein associated domain"/>
    <property type="match status" value="1"/>
</dbReference>
<dbReference type="InterPro" id="IPR001967">
    <property type="entry name" value="Peptidase_S11_N"/>
</dbReference>
<dbReference type="Gene3D" id="3.40.710.10">
    <property type="entry name" value="DD-peptidase/beta-lactamase superfamily"/>
    <property type="match status" value="1"/>
</dbReference>
<evidence type="ECO:0000259" key="14">
    <source>
        <dbReference type="SMART" id="SM00936"/>
    </source>
</evidence>
<dbReference type="Gene3D" id="2.60.410.10">
    <property type="entry name" value="D-Ala-D-Ala carboxypeptidase, C-terminal domain"/>
    <property type="match status" value="1"/>
</dbReference>
<dbReference type="EMBL" id="JAMCOF010000006">
    <property type="protein sequence ID" value="MCL6229875.1"/>
    <property type="molecule type" value="Genomic_DNA"/>
</dbReference>
<evidence type="ECO:0000256" key="6">
    <source>
        <dbReference type="ARBA" id="ARBA00022670"/>
    </source>
</evidence>
<comment type="similarity">
    <text evidence="3 13">Belongs to the peptidase S11 family.</text>
</comment>
<dbReference type="GO" id="GO:0004180">
    <property type="term" value="F:carboxypeptidase activity"/>
    <property type="evidence" value="ECO:0007669"/>
    <property type="project" value="UniProtKB-KW"/>
</dbReference>
<keyword evidence="6" id="KW-0645">Protease</keyword>
<gene>
    <name evidence="15" type="ORF">M4Z11_04565</name>
</gene>
<organism evidence="15 16">
    <name type="scientific">Bartonella bilalgolemii</name>
    <dbReference type="NCBI Taxonomy" id="2942911"/>
    <lineage>
        <taxon>Bacteria</taxon>
        <taxon>Pseudomonadati</taxon>
        <taxon>Pseudomonadota</taxon>
        <taxon>Alphaproteobacteria</taxon>
        <taxon>Hyphomicrobiales</taxon>
        <taxon>Bartonellaceae</taxon>
        <taxon>Bartonella</taxon>
    </lineage>
</organism>
<dbReference type="Pfam" id="PF07943">
    <property type="entry name" value="PBP5_C"/>
    <property type="match status" value="1"/>
</dbReference>
<keyword evidence="11" id="KW-0961">Cell wall biogenesis/degradation</keyword>
<comment type="pathway">
    <text evidence="2">Cell wall biogenesis; peptidoglycan biosynthesis.</text>
</comment>
<feature type="domain" description="Peptidase S11 D-Ala-D-Ala carboxypeptidase A C-terminal" evidence="14">
    <location>
        <begin position="276"/>
        <end position="367"/>
    </location>
</feature>
<evidence type="ECO:0000256" key="1">
    <source>
        <dbReference type="ARBA" id="ARBA00003217"/>
    </source>
</evidence>
<dbReference type="SMART" id="SM00936">
    <property type="entry name" value="PBP5_C"/>
    <property type="match status" value="1"/>
</dbReference>
<sequence length="390" mass="44119">MYLLLKISFSLIWILIFNEQGQTKKFQTSALQLLIFDDNTDTILFEKQSDVIFFPASLVKLMTAEVVFYQLKKGFLNKTQKFKVSENAWRKGGAPSGTSTMFAKEKTEISVFDLLRGLIIVNGNDAAITLAEGIAGNETNFAELMNKRAKTLGLLHSHFINATGLPEKGQFITLRDIITLARHISREYPDYYALYREPKFTWNKITQHNKNSLVFQKNDVEIEGLGFGYSEGIGFSTVVSACKNQRRIFLAANGLQNKKERSKEIERILEWAMTAFDLKTVFTRGKTVGYASVYGGAQNSIPLIVKEPISFMLSKQKTFNDVKAIIQYHGPLKAPVTIGQKIGIIQIFSDKQLLVEKSIWAGADIQKGNFFTKVKDALYEITIGWTRKYL</sequence>
<dbReference type="InterPro" id="IPR037167">
    <property type="entry name" value="Peptidase_S11_C_sf"/>
</dbReference>
<evidence type="ECO:0000256" key="7">
    <source>
        <dbReference type="ARBA" id="ARBA00022729"/>
    </source>
</evidence>
<dbReference type="EC" id="3.4.16.4" evidence="4"/>
<evidence type="ECO:0000256" key="5">
    <source>
        <dbReference type="ARBA" id="ARBA00022645"/>
    </source>
</evidence>
<dbReference type="PRINTS" id="PR00725">
    <property type="entry name" value="DADACBPTASE1"/>
</dbReference>
<keyword evidence="8" id="KW-0378">Hydrolase</keyword>
<evidence type="ECO:0000256" key="3">
    <source>
        <dbReference type="ARBA" id="ARBA00007164"/>
    </source>
</evidence>
<dbReference type="InterPro" id="IPR015956">
    <property type="entry name" value="Peniciliin-bd_prot_C_sf"/>
</dbReference>
<accession>A0ABT0P8V0</accession>
<dbReference type="InterPro" id="IPR012338">
    <property type="entry name" value="Beta-lactam/transpept-like"/>
</dbReference>
<dbReference type="PANTHER" id="PTHR21581:SF6">
    <property type="entry name" value="TRAFFICKING PROTEIN PARTICLE COMPLEX SUBUNIT 12"/>
    <property type="match status" value="1"/>
</dbReference>
<dbReference type="InterPro" id="IPR012907">
    <property type="entry name" value="Peptidase_S11_C"/>
</dbReference>
<comment type="catalytic activity">
    <reaction evidence="12">
        <text>Preferential cleavage: (Ac)2-L-Lys-D-Ala-|-D-Ala. Also transpeptidation of peptidyl-alanyl moieties that are N-acyl substituents of D-alanine.</text>
        <dbReference type="EC" id="3.4.16.4"/>
    </reaction>
</comment>
<evidence type="ECO:0000313" key="15">
    <source>
        <dbReference type="EMBL" id="MCL6229875.1"/>
    </source>
</evidence>
<proteinExistence type="inferred from homology"/>
<evidence type="ECO:0000256" key="4">
    <source>
        <dbReference type="ARBA" id="ARBA00012448"/>
    </source>
</evidence>
<keyword evidence="16" id="KW-1185">Reference proteome</keyword>
<dbReference type="Proteomes" id="UP001523003">
    <property type="component" value="Unassembled WGS sequence"/>
</dbReference>